<sequence length="91" mass="10167">MVQGCCPVPCDLGDHSLISHVVSYDVRSDILLSPIHVITDWPISDYMIRTSHIGLVQRSVFRCVLRTQRAPYRDAACSQGALTIQNGRSRL</sequence>
<organism evidence="1 2">
    <name type="scientific">Staurois parvus</name>
    <dbReference type="NCBI Taxonomy" id="386267"/>
    <lineage>
        <taxon>Eukaryota</taxon>
        <taxon>Metazoa</taxon>
        <taxon>Chordata</taxon>
        <taxon>Craniata</taxon>
        <taxon>Vertebrata</taxon>
        <taxon>Euteleostomi</taxon>
        <taxon>Amphibia</taxon>
        <taxon>Batrachia</taxon>
        <taxon>Anura</taxon>
        <taxon>Neobatrachia</taxon>
        <taxon>Ranoidea</taxon>
        <taxon>Ranidae</taxon>
        <taxon>Staurois</taxon>
    </lineage>
</organism>
<dbReference type="Proteomes" id="UP001162483">
    <property type="component" value="Unassembled WGS sequence"/>
</dbReference>
<accession>A0ABN9B5E3</accession>
<name>A0ABN9B5E3_9NEOB</name>
<protein>
    <submittedName>
        <fullName evidence="1">Uncharacterized protein</fullName>
    </submittedName>
</protein>
<dbReference type="EMBL" id="CATNWA010002151">
    <property type="protein sequence ID" value="CAI9542200.1"/>
    <property type="molecule type" value="Genomic_DNA"/>
</dbReference>
<evidence type="ECO:0000313" key="1">
    <source>
        <dbReference type="EMBL" id="CAI9542200.1"/>
    </source>
</evidence>
<gene>
    <name evidence="1" type="ORF">SPARVUS_LOCUS2048543</name>
</gene>
<keyword evidence="2" id="KW-1185">Reference proteome</keyword>
<evidence type="ECO:0000313" key="2">
    <source>
        <dbReference type="Proteomes" id="UP001162483"/>
    </source>
</evidence>
<proteinExistence type="predicted"/>
<comment type="caution">
    <text evidence="1">The sequence shown here is derived from an EMBL/GenBank/DDBJ whole genome shotgun (WGS) entry which is preliminary data.</text>
</comment>
<reference evidence="1" key="1">
    <citation type="submission" date="2023-05" db="EMBL/GenBank/DDBJ databases">
        <authorList>
            <person name="Stuckert A."/>
        </authorList>
    </citation>
    <scope>NUCLEOTIDE SEQUENCE</scope>
</reference>